<evidence type="ECO:0000313" key="2">
    <source>
        <dbReference type="Proteomes" id="UP000265520"/>
    </source>
</evidence>
<keyword evidence="2" id="KW-1185">Reference proteome</keyword>
<name>A0A392S474_9FABA</name>
<dbReference type="EMBL" id="LXQA010314559">
    <property type="protein sequence ID" value="MCI43232.1"/>
    <property type="molecule type" value="Genomic_DNA"/>
</dbReference>
<sequence>DSPLIDGDGSWLICTSQHLWRTCTNECGGAVAGFAGTVETMHGQAHYATPHKIPALLVQPRKTG</sequence>
<feature type="non-terminal residue" evidence="1">
    <location>
        <position position="1"/>
    </location>
</feature>
<dbReference type="Proteomes" id="UP000265520">
    <property type="component" value="Unassembled WGS sequence"/>
</dbReference>
<reference evidence="1 2" key="1">
    <citation type="journal article" date="2018" name="Front. Plant Sci.">
        <title>Red Clover (Trifolium pratense) and Zigzag Clover (T. medium) - A Picture of Genomic Similarities and Differences.</title>
        <authorList>
            <person name="Dluhosova J."/>
            <person name="Istvanek J."/>
            <person name="Nedelnik J."/>
            <person name="Repkova J."/>
        </authorList>
    </citation>
    <scope>NUCLEOTIDE SEQUENCE [LARGE SCALE GENOMIC DNA]</scope>
    <source>
        <strain evidence="2">cv. 10/8</strain>
        <tissue evidence="1">Leaf</tissue>
    </source>
</reference>
<dbReference type="AlphaFoldDB" id="A0A392S474"/>
<protein>
    <submittedName>
        <fullName evidence="1">Uncharacterized protein</fullName>
    </submittedName>
</protein>
<proteinExistence type="predicted"/>
<organism evidence="1 2">
    <name type="scientific">Trifolium medium</name>
    <dbReference type="NCBI Taxonomy" id="97028"/>
    <lineage>
        <taxon>Eukaryota</taxon>
        <taxon>Viridiplantae</taxon>
        <taxon>Streptophyta</taxon>
        <taxon>Embryophyta</taxon>
        <taxon>Tracheophyta</taxon>
        <taxon>Spermatophyta</taxon>
        <taxon>Magnoliopsida</taxon>
        <taxon>eudicotyledons</taxon>
        <taxon>Gunneridae</taxon>
        <taxon>Pentapetalae</taxon>
        <taxon>rosids</taxon>
        <taxon>fabids</taxon>
        <taxon>Fabales</taxon>
        <taxon>Fabaceae</taxon>
        <taxon>Papilionoideae</taxon>
        <taxon>50 kb inversion clade</taxon>
        <taxon>NPAAA clade</taxon>
        <taxon>Hologalegina</taxon>
        <taxon>IRL clade</taxon>
        <taxon>Trifolieae</taxon>
        <taxon>Trifolium</taxon>
    </lineage>
</organism>
<accession>A0A392S474</accession>
<comment type="caution">
    <text evidence="1">The sequence shown here is derived from an EMBL/GenBank/DDBJ whole genome shotgun (WGS) entry which is preliminary data.</text>
</comment>
<evidence type="ECO:0000313" key="1">
    <source>
        <dbReference type="EMBL" id="MCI43232.1"/>
    </source>
</evidence>